<dbReference type="Gene3D" id="3.40.50.300">
    <property type="entry name" value="P-loop containing nucleotide triphosphate hydrolases"/>
    <property type="match status" value="1"/>
</dbReference>
<reference evidence="2" key="1">
    <citation type="submission" date="2020-11" db="EMBL/GenBank/DDBJ databases">
        <title>Bacterial whole genome sequence for Panacibacter sp. DH6.</title>
        <authorList>
            <person name="Le V."/>
            <person name="Ko S."/>
            <person name="Ahn C.-Y."/>
            <person name="Oh H.-M."/>
        </authorList>
    </citation>
    <scope>NUCLEOTIDE SEQUENCE</scope>
    <source>
        <strain evidence="2">DH6</strain>
    </source>
</reference>
<proteinExistence type="predicted"/>
<dbReference type="Proteomes" id="UP000628448">
    <property type="component" value="Unassembled WGS sequence"/>
</dbReference>
<dbReference type="InterPro" id="IPR027417">
    <property type="entry name" value="P-loop_NTPase"/>
</dbReference>
<evidence type="ECO:0000313" key="3">
    <source>
        <dbReference type="Proteomes" id="UP000628448"/>
    </source>
</evidence>
<gene>
    <name evidence="2" type="ORF">I5907_07205</name>
</gene>
<evidence type="ECO:0000259" key="1">
    <source>
        <dbReference type="Pfam" id="PF09848"/>
    </source>
</evidence>
<feature type="domain" description="Schlafen group 3-like DNA/RNA helicase" evidence="1">
    <location>
        <begin position="245"/>
        <end position="652"/>
    </location>
</feature>
<dbReference type="EMBL" id="JADWYR010000001">
    <property type="protein sequence ID" value="MBG9376015.1"/>
    <property type="molecule type" value="Genomic_DNA"/>
</dbReference>
<dbReference type="RefSeq" id="WP_196990037.1">
    <property type="nucleotide sequence ID" value="NZ_JADWYR010000001.1"/>
</dbReference>
<keyword evidence="3" id="KW-1185">Reference proteome</keyword>
<protein>
    <submittedName>
        <fullName evidence="2">DUF2075 domain-containing protein</fullName>
    </submittedName>
</protein>
<dbReference type="InterPro" id="IPR018647">
    <property type="entry name" value="SLFN_3-like_DNA/RNA_helicase"/>
</dbReference>
<dbReference type="Pfam" id="PF09848">
    <property type="entry name" value="SLFN-g3_helicase"/>
    <property type="match status" value="1"/>
</dbReference>
<dbReference type="SUPFAM" id="SSF52540">
    <property type="entry name" value="P-loop containing nucleoside triphosphate hydrolases"/>
    <property type="match status" value="1"/>
</dbReference>
<comment type="caution">
    <text evidence="2">The sequence shown here is derived from an EMBL/GenBank/DDBJ whole genome shotgun (WGS) entry which is preliminary data.</text>
</comment>
<dbReference type="AlphaFoldDB" id="A0A931GV41"/>
<name>A0A931GV41_9BACT</name>
<organism evidence="2 3">
    <name type="scientific">Panacibacter microcysteis</name>
    <dbReference type="NCBI Taxonomy" id="2793269"/>
    <lineage>
        <taxon>Bacteria</taxon>
        <taxon>Pseudomonadati</taxon>
        <taxon>Bacteroidota</taxon>
        <taxon>Chitinophagia</taxon>
        <taxon>Chitinophagales</taxon>
        <taxon>Chitinophagaceae</taxon>
        <taxon>Panacibacter</taxon>
    </lineage>
</organism>
<sequence>MRQAYFHSTIDSFLKADIDAIVGKLNIEATTFTSQWTMTTTSWKNSLFLLTQSFSEIVKIDKSIEDWHILLEYEIPRLSKRIDVIVIAEDLIFVIEFKYDRKKFDQQDIRQAEDYALDLRDFHLKSRGRTIFPILFAPLAENLFQQTHAVNESGVCSCLKANAKNFASIIYNTYLNYHNNSNNKINPYEWEQSEYEPTPTIVQAAKALFAGQGVEDISRFGATNLSKTKEYLIKTIKESKNRNKKVICFVTGVPGAGKTLVGLDLVHEKEEFGEDDLNMAYFSGNGPLINVLREALCRDHFEKQKFLFESKKLKVRPKKKDSEREIQSKIQNLHVFIKDGLRKTTPPIEKIVVFDEAQRCWNAKHFSNKAKQNQNREKNPLLVEEKSEAELLFEFMSRHKEWAVIIALVGGGQEINTGEGGISEWGQAIQNKYWQWEVHISPELLQGGTSMAEKKLFPSIPINVKYKTSDHLHLTVSQRSFKANNLNKWVNAVIDNNQEEALRLSDSIKLYYPLFVTRNIETAKDWLRQKISGSRRIGLIASSGGLRLKPYGINVREEIDETLWFLNPENDVRSSYYLEMVATEYKMQGLELDWVGICWDADLRRDYNSWDFKSFSGTNWKKVKSIEEQQFLVNTYRVLLTRAREGIIIFVPRGDIKDVTRLPEFYANIFNYLQSCGMVEI</sequence>
<evidence type="ECO:0000313" key="2">
    <source>
        <dbReference type="EMBL" id="MBG9376015.1"/>
    </source>
</evidence>
<accession>A0A931GV41</accession>